<feature type="domain" description="Histone RNA hairpin-binding protein RNA-binding" evidence="4">
    <location>
        <begin position="82"/>
        <end position="150"/>
    </location>
</feature>
<organism evidence="5 6">
    <name type="scientific">Clytia hemisphaerica</name>
    <dbReference type="NCBI Taxonomy" id="252671"/>
    <lineage>
        <taxon>Eukaryota</taxon>
        <taxon>Metazoa</taxon>
        <taxon>Cnidaria</taxon>
        <taxon>Hydrozoa</taxon>
        <taxon>Hydroidolina</taxon>
        <taxon>Leptothecata</taxon>
        <taxon>Obeliida</taxon>
        <taxon>Clytiidae</taxon>
        <taxon>Clytia</taxon>
    </lineage>
</organism>
<dbReference type="AlphaFoldDB" id="A0A7M5WVD4"/>
<dbReference type="GO" id="GO:0005737">
    <property type="term" value="C:cytoplasm"/>
    <property type="evidence" value="ECO:0007669"/>
    <property type="project" value="TreeGrafter"/>
</dbReference>
<dbReference type="Pfam" id="PF15247">
    <property type="entry name" value="SLBP_RNA_bind"/>
    <property type="match status" value="1"/>
</dbReference>
<evidence type="ECO:0000256" key="3">
    <source>
        <dbReference type="SAM" id="MobiDB-lite"/>
    </source>
</evidence>
<dbReference type="GO" id="GO:0071204">
    <property type="term" value="C:histone pre-mRNA 3'end processing complex"/>
    <property type="evidence" value="ECO:0007669"/>
    <property type="project" value="TreeGrafter"/>
</dbReference>
<dbReference type="GO" id="GO:0003729">
    <property type="term" value="F:mRNA binding"/>
    <property type="evidence" value="ECO:0007669"/>
    <property type="project" value="InterPro"/>
</dbReference>
<proteinExistence type="inferred from homology"/>
<evidence type="ECO:0000259" key="4">
    <source>
        <dbReference type="Pfam" id="PF15247"/>
    </source>
</evidence>
<dbReference type="GO" id="GO:0051028">
    <property type="term" value="P:mRNA transport"/>
    <property type="evidence" value="ECO:0007669"/>
    <property type="project" value="TreeGrafter"/>
</dbReference>
<name>A0A7M5WVD4_9CNID</name>
<sequence>IPMHRRAYQSIYLSKWKINCNLIKTISISYFRFNPNVTSSAEKSETRRKNESTSRRKLPLSEINGNSKSQRKTKAIALPLEKDERKLATRQRQIDIGKNTVGYKLYTEDVKRMDRTTDHPWTPNKFTVCSTRSWQGTMRIWRRKLHYWDPTEMKNDKDTFFDSTLNTIETQKKSIDHSMELDDCPSSESSQASSNDDLFDGPPKSDSWYQSNEDIFKIKYEDEEEQYLYQQCY</sequence>
<dbReference type="InterPro" id="IPR026502">
    <property type="entry name" value="SLBP1/SLBP2"/>
</dbReference>
<evidence type="ECO:0000313" key="5">
    <source>
        <dbReference type="EnsemblMetazoa" id="CLYHEMP013685.1"/>
    </source>
</evidence>
<dbReference type="InterPro" id="IPR038294">
    <property type="entry name" value="SLBP_RNA_bind_sf"/>
</dbReference>
<feature type="region of interest" description="Disordered" evidence="3">
    <location>
        <begin position="179"/>
        <end position="208"/>
    </location>
</feature>
<feature type="compositionally biased region" description="Basic and acidic residues" evidence="3">
    <location>
        <begin position="42"/>
        <end position="54"/>
    </location>
</feature>
<dbReference type="FunFam" id="1.10.8.1120:FF:000001">
    <property type="entry name" value="Histone RNA hairpin-binding protein-like"/>
    <property type="match status" value="1"/>
</dbReference>
<keyword evidence="2" id="KW-0694">RNA-binding</keyword>
<dbReference type="InterPro" id="IPR029344">
    <property type="entry name" value="SLBP_RNA_bind"/>
</dbReference>
<dbReference type="PANTHER" id="PTHR17408:SF0">
    <property type="entry name" value="HISTONE RNA HAIRPIN-BINDING PROTEIN"/>
    <property type="match status" value="1"/>
</dbReference>
<evidence type="ECO:0000313" key="6">
    <source>
        <dbReference type="Proteomes" id="UP000594262"/>
    </source>
</evidence>
<dbReference type="PANTHER" id="PTHR17408">
    <property type="entry name" value="HISTONE RNA HAIRPIN-BINDING PROTEIN"/>
    <property type="match status" value="1"/>
</dbReference>
<dbReference type="EnsemblMetazoa" id="CLYHEMT013685.1">
    <property type="protein sequence ID" value="CLYHEMP013685.1"/>
    <property type="gene ID" value="CLYHEMG013685"/>
</dbReference>
<accession>A0A7M5WVD4</accession>
<dbReference type="Gene3D" id="1.10.8.1120">
    <property type="entry name" value="Histone RNA hairpin-binding protein RNA-binding domain"/>
    <property type="match status" value="1"/>
</dbReference>
<dbReference type="Proteomes" id="UP000594262">
    <property type="component" value="Unplaced"/>
</dbReference>
<dbReference type="GO" id="GO:0071207">
    <property type="term" value="F:histone pre-mRNA stem-loop binding"/>
    <property type="evidence" value="ECO:0007669"/>
    <property type="project" value="TreeGrafter"/>
</dbReference>
<reference evidence="5" key="1">
    <citation type="submission" date="2021-01" db="UniProtKB">
        <authorList>
            <consortium name="EnsemblMetazoa"/>
        </authorList>
    </citation>
    <scope>IDENTIFICATION</scope>
</reference>
<evidence type="ECO:0000256" key="2">
    <source>
        <dbReference type="ARBA" id="ARBA00022884"/>
    </source>
</evidence>
<keyword evidence="6" id="KW-1185">Reference proteome</keyword>
<protein>
    <recommendedName>
        <fullName evidence="4">Histone RNA hairpin-binding protein RNA-binding domain-containing protein</fullName>
    </recommendedName>
</protein>
<feature type="region of interest" description="Disordered" evidence="3">
    <location>
        <begin position="39"/>
        <end position="73"/>
    </location>
</feature>
<comment type="similarity">
    <text evidence="1">Belongs to the SLBP family.</text>
</comment>
<evidence type="ECO:0000256" key="1">
    <source>
        <dbReference type="ARBA" id="ARBA00006151"/>
    </source>
</evidence>
<dbReference type="OrthoDB" id="265795at2759"/>
<dbReference type="GO" id="GO:0006398">
    <property type="term" value="P:mRNA 3'-end processing by stem-loop binding and cleavage"/>
    <property type="evidence" value="ECO:0007669"/>
    <property type="project" value="TreeGrafter"/>
</dbReference>
<feature type="compositionally biased region" description="Low complexity" evidence="3">
    <location>
        <begin position="184"/>
        <end position="196"/>
    </location>
</feature>